<evidence type="ECO:0000313" key="3">
    <source>
        <dbReference type="EMBL" id="RHZ39197.1"/>
    </source>
</evidence>
<gene>
    <name evidence="3" type="ORF">DYB26_016087</name>
    <name evidence="2" type="ORF">DYB31_016646</name>
</gene>
<feature type="non-terminal residue" evidence="2">
    <location>
        <position position="93"/>
    </location>
</feature>
<feature type="compositionally biased region" description="Polar residues" evidence="1">
    <location>
        <begin position="36"/>
        <end position="46"/>
    </location>
</feature>
<accession>A0A397E983</accession>
<dbReference type="Proteomes" id="UP000266196">
    <property type="component" value="Unassembled WGS sequence"/>
</dbReference>
<dbReference type="EMBL" id="QUTF01007910">
    <property type="protein sequence ID" value="RHZ39197.1"/>
    <property type="molecule type" value="Genomic_DNA"/>
</dbReference>
<feature type="region of interest" description="Disordered" evidence="1">
    <location>
        <begin position="1"/>
        <end position="78"/>
    </location>
</feature>
<protein>
    <submittedName>
        <fullName evidence="2">Uncharacterized protein</fullName>
    </submittedName>
</protein>
<evidence type="ECO:0000256" key="1">
    <source>
        <dbReference type="SAM" id="MobiDB-lite"/>
    </source>
</evidence>
<comment type="caution">
    <text evidence="2">The sequence shown here is derived from an EMBL/GenBank/DDBJ whole genome shotgun (WGS) entry which is preliminary data.</text>
</comment>
<dbReference type="AlphaFoldDB" id="A0A397E983"/>
<dbReference type="Proteomes" id="UP000286510">
    <property type="component" value="Unassembled WGS sequence"/>
</dbReference>
<organism evidence="2 4">
    <name type="scientific">Aphanomyces astaci</name>
    <name type="common">Crayfish plague agent</name>
    <dbReference type="NCBI Taxonomy" id="112090"/>
    <lineage>
        <taxon>Eukaryota</taxon>
        <taxon>Sar</taxon>
        <taxon>Stramenopiles</taxon>
        <taxon>Oomycota</taxon>
        <taxon>Saprolegniomycetes</taxon>
        <taxon>Saprolegniales</taxon>
        <taxon>Verrucalvaceae</taxon>
        <taxon>Aphanomyces</taxon>
    </lineage>
</organism>
<evidence type="ECO:0000313" key="2">
    <source>
        <dbReference type="EMBL" id="RHY78615.1"/>
    </source>
</evidence>
<feature type="compositionally biased region" description="Pro residues" evidence="1">
    <location>
        <begin position="63"/>
        <end position="73"/>
    </location>
</feature>
<evidence type="ECO:0000313" key="4">
    <source>
        <dbReference type="Proteomes" id="UP000266196"/>
    </source>
</evidence>
<sequence length="93" mass="9948">MIKLPKWLSRKKSNASSNPPAAPPFAPPTAQMTAPLRSQSSLSAPTASRLHGNGSTLQTTAPPSQPQPEPLPFQHPLYSMDVDGMIRFKATGK</sequence>
<name>A0A397E983_APHAT</name>
<dbReference type="EMBL" id="QUTE01024452">
    <property type="protein sequence ID" value="RHY78615.1"/>
    <property type="molecule type" value="Genomic_DNA"/>
</dbReference>
<evidence type="ECO:0000313" key="5">
    <source>
        <dbReference type="Proteomes" id="UP000286510"/>
    </source>
</evidence>
<reference evidence="4 5" key="1">
    <citation type="submission" date="2018-08" db="EMBL/GenBank/DDBJ databases">
        <title>Aphanomyces genome sequencing and annotation.</title>
        <authorList>
            <person name="Minardi D."/>
            <person name="Oidtmann B."/>
            <person name="Van Der Giezen M."/>
            <person name="Studholme D.J."/>
        </authorList>
    </citation>
    <scope>NUCLEOTIDE SEQUENCE [LARGE SCALE GENOMIC DNA]</scope>
    <source>
        <strain evidence="2 4">197901</strain>
        <strain evidence="3 5">FDL457</strain>
    </source>
</reference>
<proteinExistence type="predicted"/>